<keyword evidence="4" id="KW-1185">Reference proteome</keyword>
<dbReference type="KEGG" id="qlo:115993668"/>
<feature type="domain" description="Sieve element occlusion N-terminal" evidence="1">
    <location>
        <begin position="24"/>
        <end position="295"/>
    </location>
</feature>
<evidence type="ECO:0000259" key="1">
    <source>
        <dbReference type="Pfam" id="PF14576"/>
    </source>
</evidence>
<reference evidence="3 4" key="1">
    <citation type="journal article" date="2016" name="G3 (Bethesda)">
        <title>First Draft Assembly and Annotation of the Genome of a California Endemic Oak Quercus lobata Nee (Fagaceae).</title>
        <authorList>
            <person name="Sork V.L."/>
            <person name="Fitz-Gibbon S.T."/>
            <person name="Puiu D."/>
            <person name="Crepeau M."/>
            <person name="Gugger P.F."/>
            <person name="Sherman R."/>
            <person name="Stevens K."/>
            <person name="Langley C.H."/>
            <person name="Pellegrini M."/>
            <person name="Salzberg S.L."/>
        </authorList>
    </citation>
    <scope>NUCLEOTIDE SEQUENCE [LARGE SCALE GENOMIC DNA]</scope>
    <source>
        <strain evidence="3 4">cv. SW786</strain>
    </source>
</reference>
<dbReference type="Proteomes" id="UP000594261">
    <property type="component" value="Chromosome 6"/>
</dbReference>
<dbReference type="AlphaFoldDB" id="A0A7N2R6D6"/>
<dbReference type="RefSeq" id="XP_030973473.1">
    <property type="nucleotide sequence ID" value="XM_031117613.1"/>
</dbReference>
<evidence type="ECO:0000313" key="4">
    <source>
        <dbReference type="Proteomes" id="UP000594261"/>
    </source>
</evidence>
<dbReference type="PANTHER" id="PTHR33232">
    <property type="entry name" value="PROTEIN SIEVE ELEMENT OCCLUSION B-LIKE"/>
    <property type="match status" value="1"/>
</dbReference>
<evidence type="ECO:0000259" key="2">
    <source>
        <dbReference type="Pfam" id="PF14577"/>
    </source>
</evidence>
<organism evidence="3 4">
    <name type="scientific">Quercus lobata</name>
    <name type="common">Valley oak</name>
    <dbReference type="NCBI Taxonomy" id="97700"/>
    <lineage>
        <taxon>Eukaryota</taxon>
        <taxon>Viridiplantae</taxon>
        <taxon>Streptophyta</taxon>
        <taxon>Embryophyta</taxon>
        <taxon>Tracheophyta</taxon>
        <taxon>Spermatophyta</taxon>
        <taxon>Magnoliopsida</taxon>
        <taxon>eudicotyledons</taxon>
        <taxon>Gunneridae</taxon>
        <taxon>Pentapetalae</taxon>
        <taxon>rosids</taxon>
        <taxon>fabids</taxon>
        <taxon>Fagales</taxon>
        <taxon>Fagaceae</taxon>
        <taxon>Quercus</taxon>
    </lineage>
</organism>
<protein>
    <submittedName>
        <fullName evidence="3">Uncharacterized protein</fullName>
    </submittedName>
</protein>
<dbReference type="GeneID" id="115993668"/>
<dbReference type="Gramene" id="QL06p015499:mrna">
    <property type="protein sequence ID" value="QL06p015499:mrna"/>
    <property type="gene ID" value="QL06p015499"/>
</dbReference>
<name>A0A7N2R6D6_QUELO</name>
<dbReference type="OMA" id="DNEWINQ"/>
<dbReference type="Pfam" id="PF14576">
    <property type="entry name" value="SEO_N"/>
    <property type="match status" value="1"/>
</dbReference>
<reference evidence="3" key="2">
    <citation type="submission" date="2021-01" db="UniProtKB">
        <authorList>
            <consortium name="EnsemblPlants"/>
        </authorList>
    </citation>
    <scope>IDENTIFICATION</scope>
</reference>
<dbReference type="InterPro" id="IPR027942">
    <property type="entry name" value="SEO_N"/>
</dbReference>
<dbReference type="InterPro" id="IPR039299">
    <property type="entry name" value="SEOA"/>
</dbReference>
<evidence type="ECO:0000313" key="3">
    <source>
        <dbReference type="EnsemblPlants" id="QL06p015499:mrna"/>
    </source>
</evidence>
<proteinExistence type="predicted"/>
<accession>A0A7N2R6D6</accession>
<dbReference type="InParanoid" id="A0A7N2R6D6"/>
<dbReference type="GO" id="GO:0010088">
    <property type="term" value="P:phloem development"/>
    <property type="evidence" value="ECO:0007669"/>
    <property type="project" value="InterPro"/>
</dbReference>
<dbReference type="InterPro" id="IPR027944">
    <property type="entry name" value="SEO_C"/>
</dbReference>
<sequence length="674" mass="76626">MASLVRLGSSQQTNKSGLSLFTLSDHEILNQIYTTHVHDDEKFDVESLFIIVENILKRATVVVDNIVLGTQATVEHLEEKIPKASFSPPICTLKNISCEMQCKAPGEEIAHKTALSILSKLSNYSWDAKAVLTLAAFALDYGEFWLLAQIQSSDQLAKSVGTLKRVPILLKRPTLQKHKQALIELNNVIKATLEVIECIFELEKLSNHDIKDVPALSTGMEHIPVDVYWAIVTVVASTTQLCCLINDEEKKPELSPFSQKLNIIVTKLKRQITIIRQQIEETEAYWKLVKVFRTPTEIMEVFKGLIYTKDSVQPLIDGSTKKPVNIDVLKKKNVLLFISSLDITEEDISILRPIHDTIKKEDQYKIVWIPIVEQWTEELQKKFEILRFKMPWYVVQYYSPIAGIRFIKEKWHFKGKPTVVVLNHQGKVECENAMHMIRVWGIKAYPFTSTVEETLSASKEWIGSIGTGVHPSVENWIKDQKYIFFYGGKDNEWIQQFTKRATALANDPVIKEARISIELLCVGKGTKGEDNVGVLGRFWTGIESLFISKTQRKTETDAVSLEIQKLLSYKNESGWAVLSKGSTVVLSGHGTTILKVLEDLDKWKELVREKGFEVIFREYHNKVLHTAHICCRIDIPNTSGKIPENMKCPDCPRIMETYISFKCCHIDGTANGLH</sequence>
<dbReference type="Pfam" id="PF14577">
    <property type="entry name" value="SEO_C"/>
    <property type="match status" value="2"/>
</dbReference>
<dbReference type="OrthoDB" id="1478893at2759"/>
<dbReference type="EnsemblPlants" id="QL06p015499:mrna">
    <property type="protein sequence ID" value="QL06p015499:mrna"/>
    <property type="gene ID" value="QL06p015499"/>
</dbReference>
<dbReference type="PANTHER" id="PTHR33232:SF18">
    <property type="entry name" value="PROTEIN SIEVE ELEMENT OCCLUSION B-LIKE"/>
    <property type="match status" value="1"/>
</dbReference>
<dbReference type="EMBL" id="LRBV02000006">
    <property type="status" value="NOT_ANNOTATED_CDS"/>
    <property type="molecule type" value="Genomic_DNA"/>
</dbReference>
<gene>
    <name evidence="3" type="primary">LOC115993668</name>
</gene>
<feature type="domain" description="Sieve element occlusion C-terminal" evidence="2">
    <location>
        <begin position="467"/>
        <end position="529"/>
    </location>
</feature>
<feature type="domain" description="Sieve element occlusion C-terminal" evidence="2">
    <location>
        <begin position="538"/>
        <end position="665"/>
    </location>
</feature>